<name>A0ABX7B8M2_9PROT</name>
<keyword evidence="4" id="KW-1185">Reference proteome</keyword>
<dbReference type="EMBL" id="CP067420">
    <property type="protein sequence ID" value="QQP89955.1"/>
    <property type="molecule type" value="Genomic_DNA"/>
</dbReference>
<dbReference type="SUPFAM" id="SSF53850">
    <property type="entry name" value="Periplasmic binding protein-like II"/>
    <property type="match status" value="1"/>
</dbReference>
<organism evidence="3 4">
    <name type="scientific">Skermanella cutis</name>
    <dbReference type="NCBI Taxonomy" id="2775420"/>
    <lineage>
        <taxon>Bacteria</taxon>
        <taxon>Pseudomonadati</taxon>
        <taxon>Pseudomonadota</taxon>
        <taxon>Alphaproteobacteria</taxon>
        <taxon>Rhodospirillales</taxon>
        <taxon>Azospirillaceae</taxon>
        <taxon>Skermanella</taxon>
    </lineage>
</organism>
<evidence type="ECO:0000313" key="4">
    <source>
        <dbReference type="Proteomes" id="UP000595197"/>
    </source>
</evidence>
<reference evidence="3" key="1">
    <citation type="submission" date="2021-02" db="EMBL/GenBank/DDBJ databases">
        <title>Skermanella TT6 skin isolate.</title>
        <authorList>
            <person name="Lee K."/>
            <person name="Ganzorig M."/>
        </authorList>
    </citation>
    <scope>NUCLEOTIDE SEQUENCE</scope>
    <source>
        <strain evidence="3">TT6</strain>
    </source>
</reference>
<accession>A0ABX7B8M2</accession>
<dbReference type="PANTHER" id="PTHR33376">
    <property type="match status" value="1"/>
</dbReference>
<dbReference type="Proteomes" id="UP000595197">
    <property type="component" value="Chromosome"/>
</dbReference>
<dbReference type="InterPro" id="IPR038404">
    <property type="entry name" value="TRAP_DctP_sf"/>
</dbReference>
<evidence type="ECO:0000313" key="3">
    <source>
        <dbReference type="EMBL" id="QQP89955.1"/>
    </source>
</evidence>
<dbReference type="RefSeq" id="WP_201076767.1">
    <property type="nucleotide sequence ID" value="NZ_CP067420.1"/>
</dbReference>
<sequence>MPIRICLAAVVALLTAVLTAATGSALARPMLLISTENGPDHVQTLIVRRFVDRVRDCCADRIDVDHRFGGELYRDRDVLAALVQGKIGMAVAGTWQLDQVAPDTGAFMLPVFYGRTAEEAALVQDGPAVEAMNGQIEEGLGAIVLGRWIGLGFAHVFTTRTAVADVDDLAGLRIRSPGGVANAWRLAALGAEPVTIAWNDLPRALAEDRVDGLITTFATLDSVPLWTRGVRFALEDRQYFSHYVPLVSD</sequence>
<evidence type="ECO:0000256" key="2">
    <source>
        <dbReference type="SAM" id="SignalP"/>
    </source>
</evidence>
<proteinExistence type="predicted"/>
<feature type="chain" id="PRO_5045737279" evidence="2">
    <location>
        <begin position="28"/>
        <end position="249"/>
    </location>
</feature>
<dbReference type="PANTHER" id="PTHR33376:SF5">
    <property type="entry name" value="EXTRACYTOPLASMIC SOLUTE RECEPTOR PROTEIN"/>
    <property type="match status" value="1"/>
</dbReference>
<keyword evidence="1 2" id="KW-0732">Signal</keyword>
<dbReference type="Pfam" id="PF03480">
    <property type="entry name" value="DctP"/>
    <property type="match status" value="1"/>
</dbReference>
<evidence type="ECO:0000256" key="1">
    <source>
        <dbReference type="ARBA" id="ARBA00022729"/>
    </source>
</evidence>
<dbReference type="InterPro" id="IPR018389">
    <property type="entry name" value="DctP_fam"/>
</dbReference>
<gene>
    <name evidence="3" type="primary">dctP</name>
    <name evidence="3" type="ORF">IGS68_01355</name>
</gene>
<dbReference type="NCBIfam" id="NF037995">
    <property type="entry name" value="TRAP_S1"/>
    <property type="match status" value="1"/>
</dbReference>
<feature type="signal peptide" evidence="2">
    <location>
        <begin position="1"/>
        <end position="27"/>
    </location>
</feature>
<protein>
    <submittedName>
        <fullName evidence="3">TRAP transporter substrate-binding protein DctP</fullName>
    </submittedName>
</protein>
<dbReference type="Gene3D" id="3.40.190.170">
    <property type="entry name" value="Bacterial extracellular solute-binding protein, family 7"/>
    <property type="match status" value="1"/>
</dbReference>